<dbReference type="InterPro" id="IPR000600">
    <property type="entry name" value="ROK"/>
</dbReference>
<dbReference type="InterPro" id="IPR043129">
    <property type="entry name" value="ATPase_NBD"/>
</dbReference>
<protein>
    <submittedName>
        <fullName evidence="1">ROK family protein</fullName>
    </submittedName>
</protein>
<dbReference type="Gene3D" id="3.30.420.40">
    <property type="match status" value="2"/>
</dbReference>
<dbReference type="Pfam" id="PF00480">
    <property type="entry name" value="ROK"/>
    <property type="match status" value="1"/>
</dbReference>
<organism evidence="1 2">
    <name type="scientific">Sphingomonas morindae</name>
    <dbReference type="NCBI Taxonomy" id="1541170"/>
    <lineage>
        <taxon>Bacteria</taxon>
        <taxon>Pseudomonadati</taxon>
        <taxon>Pseudomonadota</taxon>
        <taxon>Alphaproteobacteria</taxon>
        <taxon>Sphingomonadales</taxon>
        <taxon>Sphingomonadaceae</taxon>
        <taxon>Sphingomonas</taxon>
    </lineage>
</organism>
<sequence length="313" mass="32918">MALNPAASYAAGLSVMTDLMEMVVVDLAGRPVCSRRFPNSRMTPDTAAEQLRAFLHDAADREGVDLHRVQAISLAVAGFFVGAGTRLNPSSQLDAWALIDLQAPFEAAFGIPVTVENIANASAVGEQLLGLGRRFNSFAYVNVAAGFGGGIILDGRLWRGVHGNAGEFAAILDAPPNLETLREVLAAQGIETANVLDMIERFDMAWPGVDAWVAQSGDQFARLAQVVHATMDVEALVLGGRLPRALAEALAHQAGAGMAAMFPPPRRGLGLPQPQILAAEINASAAAIGAASIPLARRYYDPIAHLNQGKPLA</sequence>
<dbReference type="PANTHER" id="PTHR18964">
    <property type="entry name" value="ROK (REPRESSOR, ORF, KINASE) FAMILY"/>
    <property type="match status" value="1"/>
</dbReference>
<proteinExistence type="predicted"/>
<dbReference type="SUPFAM" id="SSF53067">
    <property type="entry name" value="Actin-like ATPase domain"/>
    <property type="match status" value="1"/>
</dbReference>
<dbReference type="CDD" id="cd23763">
    <property type="entry name" value="ASKHA_ATPase_ROK"/>
    <property type="match status" value="1"/>
</dbReference>
<dbReference type="PANTHER" id="PTHR18964:SF169">
    <property type="entry name" value="N-ACETYLMANNOSAMINE KINASE"/>
    <property type="match status" value="1"/>
</dbReference>
<reference evidence="1" key="1">
    <citation type="journal article" date="2022" name="Toxins">
        <title>Genomic Analysis of Sphingopyxis sp. USTB-05 for Biodegrading Cyanobacterial Hepatotoxins.</title>
        <authorList>
            <person name="Liu C."/>
            <person name="Xu Q."/>
            <person name="Zhao Z."/>
            <person name="Zhang H."/>
            <person name="Liu X."/>
            <person name="Yin C."/>
            <person name="Liu Y."/>
            <person name="Yan H."/>
        </authorList>
    </citation>
    <scope>NUCLEOTIDE SEQUENCE</scope>
    <source>
        <strain evidence="1">NBD5</strain>
    </source>
</reference>
<dbReference type="EMBL" id="CP084931">
    <property type="protein sequence ID" value="USI74662.1"/>
    <property type="molecule type" value="Genomic_DNA"/>
</dbReference>
<dbReference type="Proteomes" id="UP001056937">
    <property type="component" value="Chromosome 2"/>
</dbReference>
<keyword evidence="2" id="KW-1185">Reference proteome</keyword>
<name>A0ABY4XCM8_9SPHN</name>
<dbReference type="RefSeq" id="WP_252168473.1">
    <property type="nucleotide sequence ID" value="NZ_CP084931.1"/>
</dbReference>
<evidence type="ECO:0000313" key="1">
    <source>
        <dbReference type="EMBL" id="USI74662.1"/>
    </source>
</evidence>
<evidence type="ECO:0000313" key="2">
    <source>
        <dbReference type="Proteomes" id="UP001056937"/>
    </source>
</evidence>
<gene>
    <name evidence="1" type="ORF">LHA26_18085</name>
</gene>
<accession>A0ABY4XCM8</accession>